<keyword evidence="2" id="KW-1185">Reference proteome</keyword>
<organism evidence="3">
    <name type="scientific">Onchocerca flexuosa</name>
    <dbReference type="NCBI Taxonomy" id="387005"/>
    <lineage>
        <taxon>Eukaryota</taxon>
        <taxon>Metazoa</taxon>
        <taxon>Ecdysozoa</taxon>
        <taxon>Nematoda</taxon>
        <taxon>Chromadorea</taxon>
        <taxon>Rhabditida</taxon>
        <taxon>Spirurina</taxon>
        <taxon>Spiruromorpha</taxon>
        <taxon>Filarioidea</taxon>
        <taxon>Onchocercidae</taxon>
        <taxon>Onchocerca</taxon>
    </lineage>
</organism>
<dbReference type="WBParaSite" id="OFLC_0000524401-mRNA-1">
    <property type="protein sequence ID" value="OFLC_0000524401-mRNA-1"/>
    <property type="gene ID" value="OFLC_0000524401"/>
</dbReference>
<accession>A0A183HCN3</accession>
<name>A0A183HCN3_9BILA</name>
<evidence type="ECO:0000313" key="1">
    <source>
        <dbReference type="EMBL" id="OZC07001.1"/>
    </source>
</evidence>
<reference evidence="1 2" key="1">
    <citation type="submission" date="2015-12" db="EMBL/GenBank/DDBJ databases">
        <title>Draft genome of the nematode, Onchocerca flexuosa.</title>
        <authorList>
            <person name="Mitreva M."/>
        </authorList>
    </citation>
    <scope>NUCLEOTIDE SEQUENCE [LARGE SCALE GENOMIC DNA]</scope>
    <source>
        <strain evidence="1">Red Deer</strain>
    </source>
</reference>
<dbReference type="AlphaFoldDB" id="A0A183HCN3"/>
<dbReference type="EMBL" id="KZ270047">
    <property type="protein sequence ID" value="OZC07001.1"/>
    <property type="molecule type" value="Genomic_DNA"/>
</dbReference>
<evidence type="ECO:0000313" key="3">
    <source>
        <dbReference type="WBParaSite" id="OFLC_0000524401-mRNA-1"/>
    </source>
</evidence>
<proteinExistence type="predicted"/>
<reference evidence="3" key="2">
    <citation type="submission" date="2016-06" db="UniProtKB">
        <authorList>
            <consortium name="WormBaseParasite"/>
        </authorList>
    </citation>
    <scope>IDENTIFICATION</scope>
</reference>
<sequence length="122" mass="13969">MQQTDTPWNCKTGVIVHREANIKRGEREEEYNGCHHKIKLALHAYIHAKSIKRKTHIGNTMNSQLPNVPENEHFTCVPLTIKFVCAYHVCLTGTNAGNPKVLTYSLRFPLLETSNFVLNFYS</sequence>
<dbReference type="Proteomes" id="UP000242913">
    <property type="component" value="Unassembled WGS sequence"/>
</dbReference>
<protein>
    <submittedName>
        <fullName evidence="1 3">Uncharacterized protein</fullName>
    </submittedName>
</protein>
<gene>
    <name evidence="1" type="ORF">X798_05977</name>
</gene>
<evidence type="ECO:0000313" key="2">
    <source>
        <dbReference type="Proteomes" id="UP000242913"/>
    </source>
</evidence>